<dbReference type="AlphaFoldDB" id="A0A4Z2IQ57"/>
<protein>
    <submittedName>
        <fullName evidence="1">Uncharacterized protein</fullName>
    </submittedName>
</protein>
<sequence length="73" mass="7981">MIITPCDQAWTHEPVLRPRSTDLPQGKRHMMLEVVTNTGVLPSSWPGEQVSSPAHSFHMVSCVLRGVDGGADE</sequence>
<evidence type="ECO:0000313" key="2">
    <source>
        <dbReference type="Proteomes" id="UP000314294"/>
    </source>
</evidence>
<evidence type="ECO:0000313" key="1">
    <source>
        <dbReference type="EMBL" id="TNN79971.1"/>
    </source>
</evidence>
<reference evidence="1 2" key="1">
    <citation type="submission" date="2019-03" db="EMBL/GenBank/DDBJ databases">
        <title>First draft genome of Liparis tanakae, snailfish: a comprehensive survey of snailfish specific genes.</title>
        <authorList>
            <person name="Kim W."/>
            <person name="Song I."/>
            <person name="Jeong J.-H."/>
            <person name="Kim D."/>
            <person name="Kim S."/>
            <person name="Ryu S."/>
            <person name="Song J.Y."/>
            <person name="Lee S.K."/>
        </authorList>
    </citation>
    <scope>NUCLEOTIDE SEQUENCE [LARGE SCALE GENOMIC DNA]</scope>
    <source>
        <tissue evidence="1">Muscle</tissue>
    </source>
</reference>
<gene>
    <name evidence="1" type="ORF">EYF80_009788</name>
</gene>
<accession>A0A4Z2IQ57</accession>
<comment type="caution">
    <text evidence="1">The sequence shown here is derived from an EMBL/GenBank/DDBJ whole genome shotgun (WGS) entry which is preliminary data.</text>
</comment>
<dbReference type="EMBL" id="SRLO01000059">
    <property type="protein sequence ID" value="TNN79971.1"/>
    <property type="molecule type" value="Genomic_DNA"/>
</dbReference>
<keyword evidence="2" id="KW-1185">Reference proteome</keyword>
<proteinExistence type="predicted"/>
<name>A0A4Z2IQ57_9TELE</name>
<dbReference type="Proteomes" id="UP000314294">
    <property type="component" value="Unassembled WGS sequence"/>
</dbReference>
<organism evidence="1 2">
    <name type="scientific">Liparis tanakae</name>
    <name type="common">Tanaka's snailfish</name>
    <dbReference type="NCBI Taxonomy" id="230148"/>
    <lineage>
        <taxon>Eukaryota</taxon>
        <taxon>Metazoa</taxon>
        <taxon>Chordata</taxon>
        <taxon>Craniata</taxon>
        <taxon>Vertebrata</taxon>
        <taxon>Euteleostomi</taxon>
        <taxon>Actinopterygii</taxon>
        <taxon>Neopterygii</taxon>
        <taxon>Teleostei</taxon>
        <taxon>Neoteleostei</taxon>
        <taxon>Acanthomorphata</taxon>
        <taxon>Eupercaria</taxon>
        <taxon>Perciformes</taxon>
        <taxon>Cottioidei</taxon>
        <taxon>Cottales</taxon>
        <taxon>Liparidae</taxon>
        <taxon>Liparis</taxon>
    </lineage>
</organism>